<sequence length="86" mass="9788">MKGISDAIDDLQQRQNSIRFTELVKLCTHWFGAPRLNGGSHRVYRMPWPGDPRVNIQRGNSGMAKVYQVKQVIAALARMEEEYGKA</sequence>
<name>A0A5Q2VAG5_SERPR</name>
<dbReference type="EMBL" id="CP045913">
    <property type="protein sequence ID" value="QGH61206.1"/>
    <property type="molecule type" value="Genomic_DNA"/>
</dbReference>
<evidence type="ECO:0000313" key="2">
    <source>
        <dbReference type="Proteomes" id="UP000381260"/>
    </source>
</evidence>
<dbReference type="RefSeq" id="WP_153858461.1">
    <property type="nucleotide sequence ID" value="NZ_CP045913.1"/>
</dbReference>
<organism evidence="1 2">
    <name type="scientific">Serratia proteamaculans</name>
    <dbReference type="NCBI Taxonomy" id="28151"/>
    <lineage>
        <taxon>Bacteria</taxon>
        <taxon>Pseudomonadati</taxon>
        <taxon>Pseudomonadota</taxon>
        <taxon>Gammaproteobacteria</taxon>
        <taxon>Enterobacterales</taxon>
        <taxon>Yersiniaceae</taxon>
        <taxon>Serratia</taxon>
    </lineage>
</organism>
<gene>
    <name evidence="1" type="ORF">GHV41_10310</name>
</gene>
<reference evidence="1 2" key="1">
    <citation type="submission" date="2019-11" db="EMBL/GenBank/DDBJ databases">
        <title>The Phosphoenolpyruvate Phosphotransferase System Regulates Serratia proteamaculans 336X Biofilm Formation and Wheat Roots colonization.</title>
        <authorList>
            <person name="Liu F."/>
        </authorList>
    </citation>
    <scope>NUCLEOTIDE SEQUENCE [LARGE SCALE GENOMIC DNA]</scope>
    <source>
        <strain evidence="1 2">336X</strain>
    </source>
</reference>
<proteinExistence type="predicted"/>
<dbReference type="AlphaFoldDB" id="A0A5Q2VAG5"/>
<evidence type="ECO:0000313" key="1">
    <source>
        <dbReference type="EMBL" id="QGH61206.1"/>
    </source>
</evidence>
<dbReference type="Proteomes" id="UP000381260">
    <property type="component" value="Chromosome"/>
</dbReference>
<protein>
    <submittedName>
        <fullName evidence="1">Toxin HicA</fullName>
    </submittedName>
</protein>
<accession>A0A5Q2VAG5</accession>